<name>A0ABR2R391_9ROSI</name>
<evidence type="ECO:0000313" key="1">
    <source>
        <dbReference type="EMBL" id="KAK9007354.1"/>
    </source>
</evidence>
<dbReference type="Proteomes" id="UP001396334">
    <property type="component" value="Unassembled WGS sequence"/>
</dbReference>
<reference evidence="1 2" key="1">
    <citation type="journal article" date="2024" name="G3 (Bethesda)">
        <title>Genome assembly of Hibiscus sabdariffa L. provides insights into metabolisms of medicinal natural products.</title>
        <authorList>
            <person name="Kim T."/>
        </authorList>
    </citation>
    <scope>NUCLEOTIDE SEQUENCE [LARGE SCALE GENOMIC DNA]</scope>
    <source>
        <strain evidence="1">TK-2024</strain>
        <tissue evidence="1">Old leaves</tissue>
    </source>
</reference>
<evidence type="ECO:0000313" key="2">
    <source>
        <dbReference type="Proteomes" id="UP001396334"/>
    </source>
</evidence>
<sequence length="126" mass="14261">MRDPPTLVRLDRFLVSSDFLVTFHSLEQRLLGKSISDHNAISFINDSCLWGPRPFKFFNYLLNEVGFEDMVISNLQNVSGGRRKMGALKVLKSAKAAIKEWSYNNTKLDGNSVGALEKEINNLELL</sequence>
<dbReference type="PANTHER" id="PTHR33710:SF64">
    <property type="entry name" value="ENDONUCLEASE_EXONUCLEASE_PHOSPHATASE DOMAIN-CONTAINING PROTEIN"/>
    <property type="match status" value="1"/>
</dbReference>
<protein>
    <recommendedName>
        <fullName evidence="3">Reverse transcriptase</fullName>
    </recommendedName>
</protein>
<organism evidence="1 2">
    <name type="scientific">Hibiscus sabdariffa</name>
    <name type="common">roselle</name>
    <dbReference type="NCBI Taxonomy" id="183260"/>
    <lineage>
        <taxon>Eukaryota</taxon>
        <taxon>Viridiplantae</taxon>
        <taxon>Streptophyta</taxon>
        <taxon>Embryophyta</taxon>
        <taxon>Tracheophyta</taxon>
        <taxon>Spermatophyta</taxon>
        <taxon>Magnoliopsida</taxon>
        <taxon>eudicotyledons</taxon>
        <taxon>Gunneridae</taxon>
        <taxon>Pentapetalae</taxon>
        <taxon>rosids</taxon>
        <taxon>malvids</taxon>
        <taxon>Malvales</taxon>
        <taxon>Malvaceae</taxon>
        <taxon>Malvoideae</taxon>
        <taxon>Hibiscus</taxon>
    </lineage>
</organism>
<evidence type="ECO:0008006" key="3">
    <source>
        <dbReference type="Google" id="ProtNLM"/>
    </source>
</evidence>
<keyword evidence="2" id="KW-1185">Reference proteome</keyword>
<accession>A0ABR2R391</accession>
<proteinExistence type="predicted"/>
<dbReference type="EMBL" id="JBBPBN010000027">
    <property type="protein sequence ID" value="KAK9007354.1"/>
    <property type="molecule type" value="Genomic_DNA"/>
</dbReference>
<dbReference type="PANTHER" id="PTHR33710">
    <property type="entry name" value="BNAC02G09200D PROTEIN"/>
    <property type="match status" value="1"/>
</dbReference>
<comment type="caution">
    <text evidence="1">The sequence shown here is derived from an EMBL/GenBank/DDBJ whole genome shotgun (WGS) entry which is preliminary data.</text>
</comment>
<gene>
    <name evidence="1" type="ORF">V6N11_051182</name>
</gene>